<organism evidence="1 2">
    <name type="scientific">Moellerella wisconsensis</name>
    <dbReference type="NCBI Taxonomy" id="158849"/>
    <lineage>
        <taxon>Bacteria</taxon>
        <taxon>Pseudomonadati</taxon>
        <taxon>Pseudomonadota</taxon>
        <taxon>Gammaproteobacteria</taxon>
        <taxon>Enterobacterales</taxon>
        <taxon>Morganellaceae</taxon>
        <taxon>Moellerella</taxon>
    </lineage>
</organism>
<keyword evidence="2" id="KW-1185">Reference proteome</keyword>
<sequence length="88" mass="9946">MWVVYTLFWALLGIGLEREGFISGIRDNIWSWKRVFLGSASTSAYLLVMFNFNDDVAILEQIGIFAGCCLFGVLPCALVFKVFLSKKK</sequence>
<proteinExistence type="predicted"/>
<gene>
    <name evidence="1" type="ORF">MNY70_17610</name>
</gene>
<accession>A0ACD3YCE2</accession>
<evidence type="ECO:0000313" key="1">
    <source>
        <dbReference type="EMBL" id="UNH40655.1"/>
    </source>
</evidence>
<geneLocation type="plasmid" evidence="1 2">
    <name>pW1-a</name>
</geneLocation>
<keyword evidence="1" id="KW-0614">Plasmid</keyword>
<protein>
    <submittedName>
        <fullName evidence="1">Uncharacterized protein</fullName>
    </submittedName>
</protein>
<evidence type="ECO:0000313" key="2">
    <source>
        <dbReference type="Proteomes" id="UP000829420"/>
    </source>
</evidence>
<reference evidence="1" key="1">
    <citation type="submission" date="2022-03" db="EMBL/GenBank/DDBJ databases">
        <title>ESBL-producing Moellerella wisconsensis and Escherichia marmotae isolated from wild game meat.</title>
        <authorList>
            <person name="Biggel M."/>
        </authorList>
    </citation>
    <scope>NUCLEOTIDE SEQUENCE</scope>
    <source>
        <strain evidence="1">W1</strain>
    </source>
</reference>
<dbReference type="Proteomes" id="UP000829420">
    <property type="component" value="Plasmid pW1-a"/>
</dbReference>
<dbReference type="EMBL" id="CP093256">
    <property type="protein sequence ID" value="UNH40655.1"/>
    <property type="molecule type" value="Genomic_DNA"/>
</dbReference>
<name>A0ACD3YCE2_9GAMM</name>